<feature type="compositionally biased region" description="Acidic residues" evidence="2">
    <location>
        <begin position="143"/>
        <end position="155"/>
    </location>
</feature>
<gene>
    <name evidence="4" type="ORF">FLAG1_08235</name>
</gene>
<dbReference type="Pfam" id="PF00646">
    <property type="entry name" value="F-box"/>
    <property type="match status" value="1"/>
</dbReference>
<dbReference type="InterPro" id="IPR036047">
    <property type="entry name" value="F-box-like_dom_sf"/>
</dbReference>
<proteinExistence type="predicted"/>
<accession>A0A0N1J2G9</accession>
<keyword evidence="1" id="KW-0175">Coiled coil</keyword>
<evidence type="ECO:0000256" key="1">
    <source>
        <dbReference type="SAM" id="Coils"/>
    </source>
</evidence>
<keyword evidence="5" id="KW-1185">Reference proteome</keyword>
<dbReference type="SUPFAM" id="SSF81383">
    <property type="entry name" value="F-box domain"/>
    <property type="match status" value="1"/>
</dbReference>
<dbReference type="PROSITE" id="PS50181">
    <property type="entry name" value="FBOX"/>
    <property type="match status" value="1"/>
</dbReference>
<sequence length="522" mass="59094">MSRSLLENLPPEVLFSISDQLDLDDRKKLSLVNSGLRSAIAPYLFKVLRVNCPIIEDNIIPTVVNKYGAHVLELRLNVIFCPNEIGEQDETEDEVEEEGEDESNEGDAGDGDKASDMDVPKSGEENDDESKHNSQAEAGVSEKEDEGSGESDSESDSNRAWYWTNPPTSVWARKEADISVVHDLLRSTALPRCKTLTLYTNGEEDFEVEADWDNNDIGNNSIYFCCEQEDWDEVKIKEKRYPWRAALRDMYHDIATLSAADDLKLLNFLPRKTSFWQKDEWAAYLGRLKRLTLHTYGADNGAGWAANTLPGFRAFFYDLPDTMLAHANSLEYLEIKAHEFGFLGGSSSLFLAPGSLPALRILHVHGIAVTSVLTDFLDEVRGKLSEIHITNCVALDLDTNGAQQPRWAELWKAARQAIKAPAEITCIPIKEQPITEAEDYHYDDEPYIPPDDEEEKIKEFRRRAKEDEDFCLWPWAGEDEKYGTIYADHERNLERLEAEEDNLEFKLLAEEVRRGGGSCSVS</sequence>
<evidence type="ECO:0000313" key="4">
    <source>
        <dbReference type="EMBL" id="KPA38911.1"/>
    </source>
</evidence>
<evidence type="ECO:0000259" key="3">
    <source>
        <dbReference type="PROSITE" id="PS50181"/>
    </source>
</evidence>
<feature type="coiled-coil region" evidence="1">
    <location>
        <begin position="486"/>
        <end position="513"/>
    </location>
</feature>
<feature type="compositionally biased region" description="Acidic residues" evidence="2">
    <location>
        <begin position="87"/>
        <end position="109"/>
    </location>
</feature>
<feature type="region of interest" description="Disordered" evidence="2">
    <location>
        <begin position="87"/>
        <end position="164"/>
    </location>
</feature>
<dbReference type="Proteomes" id="UP000037904">
    <property type="component" value="Unassembled WGS sequence"/>
</dbReference>
<feature type="compositionally biased region" description="Basic and acidic residues" evidence="2">
    <location>
        <begin position="110"/>
        <end position="134"/>
    </location>
</feature>
<dbReference type="InterPro" id="IPR001810">
    <property type="entry name" value="F-box_dom"/>
</dbReference>
<evidence type="ECO:0000313" key="5">
    <source>
        <dbReference type="Proteomes" id="UP000037904"/>
    </source>
</evidence>
<evidence type="ECO:0000256" key="2">
    <source>
        <dbReference type="SAM" id="MobiDB-lite"/>
    </source>
</evidence>
<organism evidence="4 5">
    <name type="scientific">Fusarium langsethiae</name>
    <dbReference type="NCBI Taxonomy" id="179993"/>
    <lineage>
        <taxon>Eukaryota</taxon>
        <taxon>Fungi</taxon>
        <taxon>Dikarya</taxon>
        <taxon>Ascomycota</taxon>
        <taxon>Pezizomycotina</taxon>
        <taxon>Sordariomycetes</taxon>
        <taxon>Hypocreomycetidae</taxon>
        <taxon>Hypocreales</taxon>
        <taxon>Nectriaceae</taxon>
        <taxon>Fusarium</taxon>
    </lineage>
</organism>
<feature type="domain" description="F-box" evidence="3">
    <location>
        <begin position="3"/>
        <end position="48"/>
    </location>
</feature>
<reference evidence="4 5" key="1">
    <citation type="submission" date="2015-04" db="EMBL/GenBank/DDBJ databases">
        <title>The draft genome sequence of Fusarium langsethiae, a T-2/HT-2 mycotoxin producer.</title>
        <authorList>
            <person name="Lysoe E."/>
            <person name="Divon H.H."/>
            <person name="Terzi V."/>
            <person name="Orru L."/>
            <person name="Lamontanara A."/>
            <person name="Kolseth A.-K."/>
            <person name="Frandsen R.J."/>
            <person name="Nielsen K."/>
            <person name="Thrane U."/>
        </authorList>
    </citation>
    <scope>NUCLEOTIDE SEQUENCE [LARGE SCALE GENOMIC DNA]</scope>
    <source>
        <strain evidence="4 5">Fl201059</strain>
    </source>
</reference>
<name>A0A0N1J2G9_FUSLA</name>
<dbReference type="AlphaFoldDB" id="A0A0N1J2G9"/>
<dbReference type="EMBL" id="JXCE01000234">
    <property type="protein sequence ID" value="KPA38911.1"/>
    <property type="molecule type" value="Genomic_DNA"/>
</dbReference>
<comment type="caution">
    <text evidence="4">The sequence shown here is derived from an EMBL/GenBank/DDBJ whole genome shotgun (WGS) entry which is preliminary data.</text>
</comment>
<protein>
    <recommendedName>
        <fullName evidence="3">F-box domain-containing protein</fullName>
    </recommendedName>
</protein>